<evidence type="ECO:0000313" key="3">
    <source>
        <dbReference type="Proteomes" id="UP000035034"/>
    </source>
</evidence>
<dbReference type="PANTHER" id="PTHR43784:SF2">
    <property type="entry name" value="GDSL-LIKE LIPASE_ACYLHYDROLASE, PUTATIVE (AFU_ORTHOLOGUE AFUA_2G00820)-RELATED"/>
    <property type="match status" value="1"/>
</dbReference>
<comment type="caution">
    <text evidence="2">The sequence shown here is derived from an EMBL/GenBank/DDBJ whole genome shotgun (WGS) entry which is preliminary data.</text>
</comment>
<protein>
    <recommendedName>
        <fullName evidence="1">SGNH hydrolase-type esterase domain-containing protein</fullName>
    </recommendedName>
</protein>
<keyword evidence="3" id="KW-1185">Reference proteome</keyword>
<dbReference type="AlphaFoldDB" id="H0R430"/>
<proteinExistence type="predicted"/>
<dbReference type="Pfam" id="PF13472">
    <property type="entry name" value="Lipase_GDSL_2"/>
    <property type="match status" value="1"/>
</dbReference>
<feature type="domain" description="SGNH hydrolase-type esterase" evidence="1">
    <location>
        <begin position="10"/>
        <end position="182"/>
    </location>
</feature>
<organism evidence="2 3">
    <name type="scientific">Gordonia effusa NBRC 100432</name>
    <dbReference type="NCBI Taxonomy" id="1077974"/>
    <lineage>
        <taxon>Bacteria</taxon>
        <taxon>Bacillati</taxon>
        <taxon>Actinomycetota</taxon>
        <taxon>Actinomycetes</taxon>
        <taxon>Mycobacteriales</taxon>
        <taxon>Gordoniaceae</taxon>
        <taxon>Gordonia</taxon>
    </lineage>
</organism>
<accession>H0R430</accession>
<evidence type="ECO:0000313" key="2">
    <source>
        <dbReference type="EMBL" id="GAB19831.1"/>
    </source>
</evidence>
<dbReference type="InterPro" id="IPR053140">
    <property type="entry name" value="GDSL_Rv0518-like"/>
</dbReference>
<dbReference type="eggNOG" id="COG2755">
    <property type="taxonomic scope" value="Bacteria"/>
</dbReference>
<dbReference type="OrthoDB" id="3465773at2"/>
<reference evidence="2 3" key="1">
    <citation type="submission" date="2011-12" db="EMBL/GenBank/DDBJ databases">
        <title>Whole genome shotgun sequence of Gordonia effusa NBRC 100432.</title>
        <authorList>
            <person name="Yoshida I."/>
            <person name="Takarada H."/>
            <person name="Hosoyama A."/>
            <person name="Tsuchikane K."/>
            <person name="Katsumata H."/>
            <person name="Yamazaki S."/>
            <person name="Fujita N."/>
        </authorList>
    </citation>
    <scope>NUCLEOTIDE SEQUENCE [LARGE SCALE GENOMIC DNA]</scope>
    <source>
        <strain evidence="2 3">NBRC 100432</strain>
    </source>
</reference>
<dbReference type="CDD" id="cd01832">
    <property type="entry name" value="SGNH_hydrolase_like_1"/>
    <property type="match status" value="1"/>
</dbReference>
<dbReference type="Proteomes" id="UP000035034">
    <property type="component" value="Unassembled WGS sequence"/>
</dbReference>
<gene>
    <name evidence="2" type="ORF">GOEFS_096_00080</name>
</gene>
<dbReference type="InterPro" id="IPR036514">
    <property type="entry name" value="SGNH_hydro_sf"/>
</dbReference>
<dbReference type="InterPro" id="IPR013830">
    <property type="entry name" value="SGNH_hydro"/>
</dbReference>
<dbReference type="PANTHER" id="PTHR43784">
    <property type="entry name" value="GDSL-LIKE LIPASE/ACYLHYDROLASE, PUTATIVE (AFU_ORTHOLOGUE AFUA_2G00820)-RELATED"/>
    <property type="match status" value="1"/>
</dbReference>
<sequence>MPENVYRYVALGDSFTEGVGYDDPTRPNGVRGWADRVAEELGKTRDVEYSNLAIRGWLLDQIVDSQLERAIELKPDLITISAGGNDMLRPGFDVDAVIGRYDALLGRLATTGAQIVVFTMVDGSSFPVLGHLRSRALAFNAAIRDMVRRHDATLADFFAFTGFDDLRMWSWDRLHLNTSGHTLMAANVLDVLNVEHSAPRPSLGPRPSKSVIARRIDDAVWTRKFLVPWIGRRLNGTSSGDGLSPRYPDYVRLDELV</sequence>
<name>H0R430_9ACTN</name>
<dbReference type="RefSeq" id="WP_007319166.1">
    <property type="nucleotide sequence ID" value="NZ_BAEH01000096.1"/>
</dbReference>
<evidence type="ECO:0000259" key="1">
    <source>
        <dbReference type="Pfam" id="PF13472"/>
    </source>
</evidence>
<dbReference type="SUPFAM" id="SSF52266">
    <property type="entry name" value="SGNH hydrolase"/>
    <property type="match status" value="1"/>
</dbReference>
<dbReference type="STRING" id="1077974.GOEFS_096_00080"/>
<dbReference type="Gene3D" id="3.40.50.1110">
    <property type="entry name" value="SGNH hydrolase"/>
    <property type="match status" value="1"/>
</dbReference>
<dbReference type="EMBL" id="BAEH01000096">
    <property type="protein sequence ID" value="GAB19831.1"/>
    <property type="molecule type" value="Genomic_DNA"/>
</dbReference>